<proteinExistence type="predicted"/>
<dbReference type="STRING" id="56780.SYN_01508"/>
<accession>Q2LSU9</accession>
<sequence>MQARMKKPLTETVALQFIGPVMNMMKAIEALKSLGFVDLSESVPWREAFPEYEDKDLPVVCLRALRAKENLTQKQLAELIGIPQRHISEMENGKRPIGKEMAKRLGKALNVGYKVFL</sequence>
<dbReference type="InterPro" id="IPR001387">
    <property type="entry name" value="Cro/C1-type_HTH"/>
</dbReference>
<name>Q2LSU9_SYNAS</name>
<dbReference type="PROSITE" id="PS50943">
    <property type="entry name" value="HTH_CROC1"/>
    <property type="match status" value="1"/>
</dbReference>
<dbReference type="Proteomes" id="UP000001933">
    <property type="component" value="Chromosome"/>
</dbReference>
<dbReference type="HOGENOM" id="CLU_163847_0_0_7"/>
<dbReference type="InParanoid" id="Q2LSU9"/>
<dbReference type="InterPro" id="IPR010982">
    <property type="entry name" value="Lambda_DNA-bd_dom_sf"/>
</dbReference>
<dbReference type="CDD" id="cd00093">
    <property type="entry name" value="HTH_XRE"/>
    <property type="match status" value="1"/>
</dbReference>
<dbReference type="Gene3D" id="1.10.260.40">
    <property type="entry name" value="lambda repressor-like DNA-binding domains"/>
    <property type="match status" value="1"/>
</dbReference>
<dbReference type="eggNOG" id="COG3093">
    <property type="taxonomic scope" value="Bacteria"/>
</dbReference>
<keyword evidence="3" id="KW-1185">Reference proteome</keyword>
<feature type="domain" description="HTH cro/C1-type" evidence="1">
    <location>
        <begin position="62"/>
        <end position="116"/>
    </location>
</feature>
<dbReference type="GO" id="GO:0003677">
    <property type="term" value="F:DNA binding"/>
    <property type="evidence" value="ECO:0007669"/>
    <property type="project" value="InterPro"/>
</dbReference>
<dbReference type="SMART" id="SM00530">
    <property type="entry name" value="HTH_XRE"/>
    <property type="match status" value="1"/>
</dbReference>
<gene>
    <name evidence="2" type="ORF">SYN_01508</name>
</gene>
<dbReference type="AlphaFoldDB" id="Q2LSU9"/>
<evidence type="ECO:0000259" key="1">
    <source>
        <dbReference type="PROSITE" id="PS50943"/>
    </source>
</evidence>
<reference evidence="2 3" key="1">
    <citation type="journal article" date="2007" name="Proc. Natl. Acad. Sci. U.S.A.">
        <title>The genome of Syntrophus aciditrophicus: life at the thermodynamic limit of microbial growth.</title>
        <authorList>
            <person name="McInerney M.J."/>
            <person name="Rohlin L."/>
            <person name="Mouttaki H."/>
            <person name="Kim U."/>
            <person name="Krupp R.S."/>
            <person name="Rios-Hernandez L."/>
            <person name="Sieber J."/>
            <person name="Struchtemeyer C.G."/>
            <person name="Bhattacharyya A."/>
            <person name="Campbell J.W."/>
            <person name="Gunsalus R.P."/>
        </authorList>
    </citation>
    <scope>NUCLEOTIDE SEQUENCE [LARGE SCALE GENOMIC DNA]</scope>
    <source>
        <strain evidence="2 3">SB</strain>
    </source>
</reference>
<organism evidence="2 3">
    <name type="scientific">Syntrophus aciditrophicus (strain SB)</name>
    <dbReference type="NCBI Taxonomy" id="56780"/>
    <lineage>
        <taxon>Bacteria</taxon>
        <taxon>Pseudomonadati</taxon>
        <taxon>Thermodesulfobacteriota</taxon>
        <taxon>Syntrophia</taxon>
        <taxon>Syntrophales</taxon>
        <taxon>Syntrophaceae</taxon>
        <taxon>Syntrophus</taxon>
    </lineage>
</organism>
<dbReference type="EMBL" id="CP000252">
    <property type="protein sequence ID" value="ABC77157.1"/>
    <property type="molecule type" value="Genomic_DNA"/>
</dbReference>
<evidence type="ECO:0000313" key="2">
    <source>
        <dbReference type="EMBL" id="ABC77157.1"/>
    </source>
</evidence>
<dbReference type="Pfam" id="PF01381">
    <property type="entry name" value="HTH_3"/>
    <property type="match status" value="1"/>
</dbReference>
<dbReference type="KEGG" id="sat:SYN_01508"/>
<protein>
    <submittedName>
        <fullName evidence="2">Transcriptional regulator helix turn helix</fullName>
    </submittedName>
</protein>
<dbReference type="SUPFAM" id="SSF47413">
    <property type="entry name" value="lambda repressor-like DNA-binding domains"/>
    <property type="match status" value="1"/>
</dbReference>
<dbReference type="DNASU" id="3883786"/>
<evidence type="ECO:0000313" key="3">
    <source>
        <dbReference type="Proteomes" id="UP000001933"/>
    </source>
</evidence>
<dbReference type="OrthoDB" id="9807711at2"/>